<sequence>MTNRRGFKLIASLAVVAALGLTACSGDDSGSNAGPATDTGVAPAAAATPPTVTTQPANGATDASPGTANGIKAAVENGTIKDIRLTNPDGKEVTGDFAADKKTWTVNQDLGFGKTYTWSGTAVGTNGQETPINGSFTTVKPKRTQSVKINVDDHKTYGIAMPTKVYFTNAAGDEVAIKDKASVEKALKIEALPQTEGAWAWLSDGAVHWRPKEYWKPNTQVKVHADLSGVSFGDGVYGSNDISVSFSIGREQTVEANTQTHRLIVRQNGRELHNFPASYGLDSDKRRVTPSGPHVVMSKQEQYTMRNDTFNYTADVTWAVRISNNGEFIHAYDKTRAQQGNTNVSHGCANLTTENARTYFQGAMVGDPVIVTGSSVQMSDTSKDYFDWAVTWDKWLTKSALR</sequence>
<feature type="region of interest" description="Disordered" evidence="8">
    <location>
        <begin position="29"/>
        <end position="70"/>
    </location>
</feature>
<feature type="domain" description="L,D-TPase catalytic" evidence="10">
    <location>
        <begin position="252"/>
        <end position="372"/>
    </location>
</feature>
<feature type="active site" description="Nucleophile" evidence="7">
    <location>
        <position position="348"/>
    </location>
</feature>
<dbReference type="InterPro" id="IPR050979">
    <property type="entry name" value="LD-transpeptidase"/>
</dbReference>
<comment type="caution">
    <text evidence="11">The sequence shown here is derived from an EMBL/GenBank/DDBJ whole genome shotgun (WGS) entry which is preliminary data.</text>
</comment>
<dbReference type="CDD" id="cd16913">
    <property type="entry name" value="YkuD_like"/>
    <property type="match status" value="1"/>
</dbReference>
<evidence type="ECO:0000256" key="9">
    <source>
        <dbReference type="SAM" id="SignalP"/>
    </source>
</evidence>
<dbReference type="Gene3D" id="2.60.40.3710">
    <property type="match status" value="1"/>
</dbReference>
<protein>
    <submittedName>
        <fullName evidence="11">Ig-like domain-containing protein</fullName>
    </submittedName>
</protein>
<evidence type="ECO:0000256" key="2">
    <source>
        <dbReference type="ARBA" id="ARBA00022679"/>
    </source>
</evidence>
<comment type="pathway">
    <text evidence="1 7">Cell wall biogenesis; peptidoglycan biosynthesis.</text>
</comment>
<keyword evidence="6 7" id="KW-0961">Cell wall biogenesis/degradation</keyword>
<dbReference type="CDD" id="cd13432">
    <property type="entry name" value="LDT_IgD_like_2"/>
    <property type="match status" value="1"/>
</dbReference>
<dbReference type="Proteomes" id="UP001521150">
    <property type="component" value="Unassembled WGS sequence"/>
</dbReference>
<evidence type="ECO:0000256" key="7">
    <source>
        <dbReference type="PROSITE-ProRule" id="PRU01373"/>
    </source>
</evidence>
<dbReference type="Pfam" id="PF03734">
    <property type="entry name" value="YkuD"/>
    <property type="match status" value="1"/>
</dbReference>
<proteinExistence type="predicted"/>
<keyword evidence="9" id="KW-0732">Signal</keyword>
<feature type="compositionally biased region" description="Low complexity" evidence="8">
    <location>
        <begin position="33"/>
        <end position="57"/>
    </location>
</feature>
<feature type="chain" id="PRO_5045837702" evidence="9">
    <location>
        <begin position="24"/>
        <end position="402"/>
    </location>
</feature>
<dbReference type="InterPro" id="IPR041280">
    <property type="entry name" value="Big_10"/>
</dbReference>
<evidence type="ECO:0000256" key="3">
    <source>
        <dbReference type="ARBA" id="ARBA00022960"/>
    </source>
</evidence>
<keyword evidence="12" id="KW-1185">Reference proteome</keyword>
<gene>
    <name evidence="11" type="ORF">LWC34_21925</name>
</gene>
<evidence type="ECO:0000259" key="10">
    <source>
        <dbReference type="PROSITE" id="PS52029"/>
    </source>
</evidence>
<organism evidence="11 12">
    <name type="scientific">Kibdelosporangium philippinense</name>
    <dbReference type="NCBI Taxonomy" id="211113"/>
    <lineage>
        <taxon>Bacteria</taxon>
        <taxon>Bacillati</taxon>
        <taxon>Actinomycetota</taxon>
        <taxon>Actinomycetes</taxon>
        <taxon>Pseudonocardiales</taxon>
        <taxon>Pseudonocardiaceae</taxon>
        <taxon>Kibdelosporangium</taxon>
    </lineage>
</organism>
<dbReference type="Gene3D" id="2.40.440.10">
    <property type="entry name" value="L,D-transpeptidase catalytic domain-like"/>
    <property type="match status" value="1"/>
</dbReference>
<evidence type="ECO:0000256" key="4">
    <source>
        <dbReference type="ARBA" id="ARBA00022984"/>
    </source>
</evidence>
<evidence type="ECO:0000313" key="12">
    <source>
        <dbReference type="Proteomes" id="UP001521150"/>
    </source>
</evidence>
<keyword evidence="3 7" id="KW-0133">Cell shape</keyword>
<keyword evidence="2" id="KW-0808">Transferase</keyword>
<evidence type="ECO:0000256" key="5">
    <source>
        <dbReference type="ARBA" id="ARBA00023315"/>
    </source>
</evidence>
<dbReference type="Pfam" id="PF17964">
    <property type="entry name" value="Big_10"/>
    <property type="match status" value="1"/>
</dbReference>
<evidence type="ECO:0000256" key="6">
    <source>
        <dbReference type="ARBA" id="ARBA00023316"/>
    </source>
</evidence>
<feature type="signal peptide" evidence="9">
    <location>
        <begin position="1"/>
        <end position="23"/>
    </location>
</feature>
<dbReference type="EMBL" id="JAJVCN010000002">
    <property type="protein sequence ID" value="MCE7005464.1"/>
    <property type="molecule type" value="Genomic_DNA"/>
</dbReference>
<dbReference type="InterPro" id="IPR005490">
    <property type="entry name" value="LD_TPept_cat_dom"/>
</dbReference>
<keyword evidence="4 7" id="KW-0573">Peptidoglycan synthesis</keyword>
<dbReference type="PANTHER" id="PTHR30582">
    <property type="entry name" value="L,D-TRANSPEPTIDASE"/>
    <property type="match status" value="1"/>
</dbReference>
<keyword evidence="5" id="KW-0012">Acyltransferase</keyword>
<dbReference type="Gene3D" id="2.60.40.3780">
    <property type="match status" value="1"/>
</dbReference>
<dbReference type="SUPFAM" id="SSF141523">
    <property type="entry name" value="L,D-transpeptidase catalytic domain-like"/>
    <property type="match status" value="1"/>
</dbReference>
<accession>A0ABS8ZC71</accession>
<evidence type="ECO:0000256" key="1">
    <source>
        <dbReference type="ARBA" id="ARBA00004752"/>
    </source>
</evidence>
<dbReference type="PANTHER" id="PTHR30582:SF2">
    <property type="entry name" value="L,D-TRANSPEPTIDASE YCIB-RELATED"/>
    <property type="match status" value="1"/>
</dbReference>
<feature type="active site" description="Proton donor/acceptor" evidence="7">
    <location>
        <position position="330"/>
    </location>
</feature>
<reference evidence="11 12" key="1">
    <citation type="submission" date="2021-12" db="EMBL/GenBank/DDBJ databases">
        <title>Genome sequence of Kibdelosporangium philippinense ATCC 49844.</title>
        <authorList>
            <person name="Fedorov E.A."/>
            <person name="Omeragic M."/>
            <person name="Shalygina K.F."/>
            <person name="Maclea K.S."/>
        </authorList>
    </citation>
    <scope>NUCLEOTIDE SEQUENCE [LARGE SCALE GENOMIC DNA]</scope>
    <source>
        <strain evidence="11 12">ATCC 49844</strain>
    </source>
</reference>
<evidence type="ECO:0000256" key="8">
    <source>
        <dbReference type="SAM" id="MobiDB-lite"/>
    </source>
</evidence>
<evidence type="ECO:0000313" key="11">
    <source>
        <dbReference type="EMBL" id="MCE7005464.1"/>
    </source>
</evidence>
<name>A0ABS8ZC71_9PSEU</name>
<dbReference type="PROSITE" id="PS52029">
    <property type="entry name" value="LD_TPASE"/>
    <property type="match status" value="1"/>
</dbReference>
<dbReference type="InterPro" id="IPR038063">
    <property type="entry name" value="Transpep_catalytic_dom"/>
</dbReference>
<dbReference type="RefSeq" id="WP_233727045.1">
    <property type="nucleotide sequence ID" value="NZ_JAJVCN010000002.1"/>
</dbReference>
<dbReference type="PROSITE" id="PS51257">
    <property type="entry name" value="PROKAR_LIPOPROTEIN"/>
    <property type="match status" value="1"/>
</dbReference>